<evidence type="ECO:0000256" key="1">
    <source>
        <dbReference type="SAM" id="MobiDB-lite"/>
    </source>
</evidence>
<dbReference type="PATRIC" id="fig|1227454.3.peg.2075"/>
<organism evidence="3 4">
    <name type="scientific">Halobiforma nitratireducens JCM 10879</name>
    <dbReference type="NCBI Taxonomy" id="1227454"/>
    <lineage>
        <taxon>Archaea</taxon>
        <taxon>Methanobacteriati</taxon>
        <taxon>Methanobacteriota</taxon>
        <taxon>Stenosarchaea group</taxon>
        <taxon>Halobacteria</taxon>
        <taxon>Halobacteriales</taxon>
        <taxon>Natrialbaceae</taxon>
        <taxon>Halobiforma</taxon>
    </lineage>
</organism>
<feature type="compositionally biased region" description="Basic and acidic residues" evidence="1">
    <location>
        <begin position="249"/>
        <end position="267"/>
    </location>
</feature>
<dbReference type="Pfam" id="PF02811">
    <property type="entry name" value="PHP"/>
    <property type="match status" value="1"/>
</dbReference>
<keyword evidence="4" id="KW-1185">Reference proteome</keyword>
<reference evidence="3 4" key="1">
    <citation type="journal article" date="2014" name="PLoS Genet.">
        <title>Phylogenetically driven sequencing of extremely halophilic archaea reveals strategies for static and dynamic osmo-response.</title>
        <authorList>
            <person name="Becker E.A."/>
            <person name="Seitzer P.M."/>
            <person name="Tritt A."/>
            <person name="Larsen D."/>
            <person name="Krusor M."/>
            <person name="Yao A.I."/>
            <person name="Wu D."/>
            <person name="Madern D."/>
            <person name="Eisen J.A."/>
            <person name="Darling A.E."/>
            <person name="Facciotti M.T."/>
        </authorList>
    </citation>
    <scope>NUCLEOTIDE SEQUENCE [LARGE SCALE GENOMIC DNA]</scope>
    <source>
        <strain evidence="3 4">JCM 10879</strain>
    </source>
</reference>
<dbReference type="GO" id="GO:0004534">
    <property type="term" value="F:5'-3' RNA exonuclease activity"/>
    <property type="evidence" value="ECO:0007669"/>
    <property type="project" value="TreeGrafter"/>
</dbReference>
<dbReference type="InterPro" id="IPR016195">
    <property type="entry name" value="Pol/histidinol_Pase-like"/>
</dbReference>
<dbReference type="SUPFAM" id="SSF89550">
    <property type="entry name" value="PHP domain-like"/>
    <property type="match status" value="1"/>
</dbReference>
<dbReference type="InterPro" id="IPR003141">
    <property type="entry name" value="Pol/His_phosphatase_N"/>
</dbReference>
<evidence type="ECO:0000259" key="2">
    <source>
        <dbReference type="SMART" id="SM00481"/>
    </source>
</evidence>
<protein>
    <submittedName>
        <fullName evidence="3">PHP domain-containing protein</fullName>
    </submittedName>
</protein>
<dbReference type="AlphaFoldDB" id="M0LXA5"/>
<comment type="caution">
    <text evidence="3">The sequence shown here is derived from an EMBL/GenBank/DDBJ whole genome shotgun (WGS) entry which is preliminary data.</text>
</comment>
<feature type="region of interest" description="Disordered" evidence="1">
    <location>
        <begin position="243"/>
        <end position="284"/>
    </location>
</feature>
<gene>
    <name evidence="3" type="ORF">C446_10220</name>
</gene>
<dbReference type="RefSeq" id="WP_006672959.1">
    <property type="nucleotide sequence ID" value="NZ_AOMA01000099.1"/>
</dbReference>
<evidence type="ECO:0000313" key="4">
    <source>
        <dbReference type="Proteomes" id="UP000011607"/>
    </source>
</evidence>
<dbReference type="InterPro" id="IPR052018">
    <property type="entry name" value="PHP_domain"/>
</dbReference>
<dbReference type="GO" id="GO:0035312">
    <property type="term" value="F:5'-3' DNA exonuclease activity"/>
    <property type="evidence" value="ECO:0007669"/>
    <property type="project" value="TreeGrafter"/>
</dbReference>
<dbReference type="Proteomes" id="UP000011607">
    <property type="component" value="Unassembled WGS sequence"/>
</dbReference>
<proteinExistence type="predicted"/>
<dbReference type="OrthoDB" id="196608at2157"/>
<dbReference type="eggNOG" id="arCOG00302">
    <property type="taxonomic scope" value="Archaea"/>
</dbReference>
<dbReference type="Gene3D" id="3.20.20.140">
    <property type="entry name" value="Metal-dependent hydrolases"/>
    <property type="match status" value="1"/>
</dbReference>
<evidence type="ECO:0000313" key="3">
    <source>
        <dbReference type="EMBL" id="EMA38217.1"/>
    </source>
</evidence>
<accession>M0LXA5</accession>
<name>M0LXA5_9EURY</name>
<feature type="domain" description="Polymerase/histidinol phosphatase N-terminal" evidence="2">
    <location>
        <begin position="4"/>
        <end position="67"/>
    </location>
</feature>
<dbReference type="PANTHER" id="PTHR42924">
    <property type="entry name" value="EXONUCLEASE"/>
    <property type="match status" value="1"/>
</dbReference>
<dbReference type="PANTHER" id="PTHR42924:SF18">
    <property type="entry name" value="POLYMERASE_HISTIDINOL PHOSPHATASE N-TERMINAL DOMAIN-CONTAINING PROTEIN"/>
    <property type="match status" value="1"/>
</dbReference>
<dbReference type="SMART" id="SM00481">
    <property type="entry name" value="POLIIIAc"/>
    <property type="match status" value="1"/>
</dbReference>
<dbReference type="EMBL" id="AOMA01000099">
    <property type="protein sequence ID" value="EMA38217.1"/>
    <property type="molecule type" value="Genomic_DNA"/>
</dbReference>
<sequence length="284" mass="31348">MPYADLHVHTTRSDGSLDREAVPAAARRHGVDVVALTDHDRLQPTDAPVLERDGVTIVNGIELRVEIDGHDEVRGPDDRPEPGQRVDLLGYAVERTTELEALTDRIQQDRIERGQAIVDRVEDRLGVDLGVTVTDGFGRPHVARAIDDHPDVDCDYEGAFDGLIGGGDPCYVPRNVPSFERGLKILEEAASLVALAHPLRYPDPASVLERAAALDAVELWYPYGREDVDLEPVERTLERYDLLPTGGSDAHEDRLGVAGLSREEYERLGLPTPADDEREDRTTT</sequence>
<dbReference type="Gene3D" id="1.10.150.650">
    <property type="match status" value="1"/>
</dbReference>
<dbReference type="STRING" id="1227454.C446_10220"/>
<dbReference type="InterPro" id="IPR004013">
    <property type="entry name" value="PHP_dom"/>
</dbReference>